<gene>
    <name evidence="2" type="ORF">CJ218_01810</name>
</gene>
<comment type="caution">
    <text evidence="2">The sequence shown here is derived from an EMBL/GenBank/DDBJ whole genome shotgun (WGS) entry which is preliminary data.</text>
</comment>
<feature type="transmembrane region" description="Helical" evidence="1">
    <location>
        <begin position="37"/>
        <end position="60"/>
    </location>
</feature>
<dbReference type="STRING" id="84135.GCA_001052115_01618"/>
<sequence length="68" mass="7890">MNIFKLTVLFIMILLSNFALLKVDFGKFFKKNSTKEIKIFVSILSLALGYVSYMTIITIYELSLNLFK</sequence>
<proteinExistence type="predicted"/>
<protein>
    <submittedName>
        <fullName evidence="2">DUF1146 domain-containing protein</fullName>
    </submittedName>
</protein>
<keyword evidence="1" id="KW-0812">Transmembrane</keyword>
<dbReference type="Pfam" id="PF06612">
    <property type="entry name" value="DUF1146"/>
    <property type="match status" value="1"/>
</dbReference>
<dbReference type="EMBL" id="PNGT01000001">
    <property type="protein sequence ID" value="PMC53301.1"/>
    <property type="molecule type" value="Genomic_DNA"/>
</dbReference>
<dbReference type="Proteomes" id="UP000235670">
    <property type="component" value="Unassembled WGS sequence"/>
</dbReference>
<keyword evidence="1" id="KW-1133">Transmembrane helix</keyword>
<dbReference type="OrthoDB" id="2991182at2"/>
<evidence type="ECO:0000256" key="1">
    <source>
        <dbReference type="SAM" id="Phobius"/>
    </source>
</evidence>
<evidence type="ECO:0000313" key="2">
    <source>
        <dbReference type="EMBL" id="PMC53301.1"/>
    </source>
</evidence>
<dbReference type="RefSeq" id="WP_102189411.1">
    <property type="nucleotide sequence ID" value="NZ_CAKARP010000018.1"/>
</dbReference>
<reference evidence="2 3" key="1">
    <citation type="submission" date="2017-09" db="EMBL/GenBank/DDBJ databases">
        <title>Bacterial strain isolated from the female urinary microbiota.</title>
        <authorList>
            <person name="Thomas-White K."/>
            <person name="Kumar N."/>
            <person name="Forster S."/>
            <person name="Putonti C."/>
            <person name="Lawley T."/>
            <person name="Wolfe A.J."/>
        </authorList>
    </citation>
    <scope>NUCLEOTIDE SEQUENCE [LARGE SCALE GENOMIC DNA]</scope>
    <source>
        <strain evidence="2 3">UMB0186</strain>
    </source>
</reference>
<organism evidence="2 3">
    <name type="scientific">Gemella sanguinis</name>
    <dbReference type="NCBI Taxonomy" id="84135"/>
    <lineage>
        <taxon>Bacteria</taxon>
        <taxon>Bacillati</taxon>
        <taxon>Bacillota</taxon>
        <taxon>Bacilli</taxon>
        <taxon>Bacillales</taxon>
        <taxon>Gemellaceae</taxon>
        <taxon>Gemella</taxon>
    </lineage>
</organism>
<evidence type="ECO:0000313" key="3">
    <source>
        <dbReference type="Proteomes" id="UP000235670"/>
    </source>
</evidence>
<dbReference type="InterPro" id="IPR009526">
    <property type="entry name" value="DUF1146"/>
</dbReference>
<accession>A0A2N6SH98</accession>
<dbReference type="AlphaFoldDB" id="A0A2N6SH98"/>
<keyword evidence="1" id="KW-0472">Membrane</keyword>
<name>A0A2N6SH98_9BACL</name>
<feature type="transmembrane region" description="Helical" evidence="1">
    <location>
        <begin position="6"/>
        <end position="25"/>
    </location>
</feature>